<dbReference type="EMBL" id="BK063095">
    <property type="protein sequence ID" value="DBA11815.1"/>
    <property type="molecule type" value="Genomic_DNA"/>
</dbReference>
<organism evidence="1">
    <name type="scientific">Malaco herpesvirus 1</name>
    <dbReference type="NCBI Taxonomy" id="3031797"/>
    <lineage>
        <taxon>Viruses</taxon>
        <taxon>Duplodnaviria</taxon>
        <taxon>Heunggongvirae</taxon>
        <taxon>Peploviricota</taxon>
        <taxon>Herviviricetes</taxon>
        <taxon>Herpesvirales</taxon>
        <taxon>Malacoherpesviridae</taxon>
    </lineage>
</organism>
<sequence>MTTPYLDQFINQPELVHVNTLTGTFISSDAVADIRVDKLSDAVYASHNRDVSFQYGINTNFLRDLKKMSLRAPQLVTSGRDLIQSSTLHTHALHTGPYPIPTKTLITVVPPMTNTSGAILYSLSEDSKIHIPEIHDYIFFKREINEVIRTFIQIKNTLEDVPAREAKVRENIAVAITRENLSGNSIWQRLIRAVEINFTGVYEDDKKTTLIILKLLESYWMPFIESNPMFTGILDESLLKSIVTTVQEVNQQPFSDMTDATDMETINKEAKLSHDLYKKISRLSSQLREYNPLIVGKIEGGEEHLIPPGQEMIISLAMP</sequence>
<protein>
    <submittedName>
        <fullName evidence="1">ORF114</fullName>
    </submittedName>
</protein>
<reference evidence="1" key="1">
    <citation type="journal article" date="2023" name="Front. Mar. Sci.">
        <title>Tracing the invertebrate herpesviruses in the global sequence datasets.</title>
        <authorList>
            <person name="Rosani U."/>
            <person name="Gaia M."/>
            <person name="Delmont T.O."/>
            <person name="Krupovic M."/>
        </authorList>
    </citation>
    <scope>NUCLEOTIDE SEQUENCE</scope>
    <source>
        <strain evidence="1">MalacoHV1/China/2018</strain>
    </source>
</reference>
<reference evidence="1" key="2">
    <citation type="submission" date="2023-01" db="EMBL/GenBank/DDBJ databases">
        <authorList>
            <person name="Rosani U."/>
            <person name="Delmont T.O."/>
            <person name="Gaia M."/>
            <person name="Krupovic M."/>
        </authorList>
    </citation>
    <scope>NUCLEOTIDE SEQUENCE</scope>
    <source>
        <strain evidence="1">MalacoHV1/China/2018</strain>
    </source>
</reference>
<evidence type="ECO:0000313" key="1">
    <source>
        <dbReference type="EMBL" id="DBA11815.1"/>
    </source>
</evidence>
<accession>A0AA48P8E6</accession>
<name>A0AA48P8E6_9VIRU</name>
<proteinExistence type="predicted"/>